<feature type="domain" description="UspA" evidence="2">
    <location>
        <begin position="164"/>
        <end position="301"/>
    </location>
</feature>
<accession>A0ABY5PPT0</accession>
<gene>
    <name evidence="3" type="ORF">NRK68_02235</name>
</gene>
<dbReference type="Pfam" id="PF00582">
    <property type="entry name" value="Usp"/>
    <property type="match status" value="2"/>
</dbReference>
<dbReference type="EMBL" id="CP102514">
    <property type="protein sequence ID" value="UUY46132.1"/>
    <property type="molecule type" value="Genomic_DNA"/>
</dbReference>
<sequence>MKRTLVVGVDGSPESRAAAAWAAEEAVRRDLHVHVVHAWLWQPLAVPVVQDRSVEARRAQEILDDTRAELTRRHPRLSLTAEVVPDVPVPALLRAAKDAEMLVLGTRGHSALAGFLLGSYGQQLIASAECPVVSVRARDGVARPEPAGDEKAAEGEAVAGGEVVVGQQGSVEESADVLRFAFEAAAARKVPLRAVRAWSLPPVYAYSLGSMWIAEQLGGLEPFEKVALEQALEPWKAKYPEVDVVAQVEQGSAGHVLLSAASDALLLVVGRRIRESALGPRTGSVAHAVLHHSVCPVAVVPHH</sequence>
<dbReference type="PRINTS" id="PR01438">
    <property type="entry name" value="UNVRSLSTRESS"/>
</dbReference>
<feature type="domain" description="UspA" evidence="2">
    <location>
        <begin position="3"/>
        <end position="136"/>
    </location>
</feature>
<evidence type="ECO:0000259" key="2">
    <source>
        <dbReference type="Pfam" id="PF00582"/>
    </source>
</evidence>
<dbReference type="Proteomes" id="UP001057738">
    <property type="component" value="Chromosome"/>
</dbReference>
<evidence type="ECO:0000256" key="1">
    <source>
        <dbReference type="ARBA" id="ARBA00008791"/>
    </source>
</evidence>
<name>A0ABY5PPT0_9ACTN</name>
<dbReference type="PANTHER" id="PTHR46268:SF6">
    <property type="entry name" value="UNIVERSAL STRESS PROTEIN UP12"/>
    <property type="match status" value="1"/>
</dbReference>
<dbReference type="InterPro" id="IPR006016">
    <property type="entry name" value="UspA"/>
</dbReference>
<organism evidence="3 4">
    <name type="scientific">Streptomyces yangpuensis</name>
    <dbReference type="NCBI Taxonomy" id="1648182"/>
    <lineage>
        <taxon>Bacteria</taxon>
        <taxon>Bacillati</taxon>
        <taxon>Actinomycetota</taxon>
        <taxon>Actinomycetes</taxon>
        <taxon>Kitasatosporales</taxon>
        <taxon>Streptomycetaceae</taxon>
        <taxon>Streptomyces</taxon>
    </lineage>
</organism>
<proteinExistence type="inferred from homology"/>
<reference evidence="3" key="1">
    <citation type="submission" date="2022-08" db="EMBL/GenBank/DDBJ databases">
        <authorList>
            <person name="Tian L."/>
        </authorList>
    </citation>
    <scope>NUCLEOTIDE SEQUENCE</scope>
    <source>
        <strain evidence="3">CM253</strain>
    </source>
</reference>
<evidence type="ECO:0000313" key="3">
    <source>
        <dbReference type="EMBL" id="UUY46132.1"/>
    </source>
</evidence>
<dbReference type="Gene3D" id="3.40.50.620">
    <property type="entry name" value="HUPs"/>
    <property type="match status" value="2"/>
</dbReference>
<keyword evidence="4" id="KW-1185">Reference proteome</keyword>
<protein>
    <submittedName>
        <fullName evidence="3">Universal stress protein</fullName>
    </submittedName>
</protein>
<comment type="similarity">
    <text evidence="1">Belongs to the universal stress protein A family.</text>
</comment>
<dbReference type="InterPro" id="IPR006015">
    <property type="entry name" value="Universal_stress_UspA"/>
</dbReference>
<dbReference type="RefSeq" id="WP_257854687.1">
    <property type="nucleotide sequence ID" value="NZ_CP102514.1"/>
</dbReference>
<dbReference type="InterPro" id="IPR014729">
    <property type="entry name" value="Rossmann-like_a/b/a_fold"/>
</dbReference>
<dbReference type="GeneID" id="95572258"/>
<dbReference type="PANTHER" id="PTHR46268">
    <property type="entry name" value="STRESS RESPONSE PROTEIN NHAX"/>
    <property type="match status" value="1"/>
</dbReference>
<dbReference type="SUPFAM" id="SSF52402">
    <property type="entry name" value="Adenine nucleotide alpha hydrolases-like"/>
    <property type="match status" value="2"/>
</dbReference>
<evidence type="ECO:0000313" key="4">
    <source>
        <dbReference type="Proteomes" id="UP001057738"/>
    </source>
</evidence>